<dbReference type="AlphaFoldDB" id="A0A5B0PPN4"/>
<evidence type="ECO:0000313" key="2">
    <source>
        <dbReference type="Proteomes" id="UP000325313"/>
    </source>
</evidence>
<accession>A0A5B0PPN4</accession>
<proteinExistence type="predicted"/>
<dbReference type="Proteomes" id="UP000325313">
    <property type="component" value="Unassembled WGS sequence"/>
</dbReference>
<sequence length="110" mass="12133">MDGLENRTLELAEDKAHGNQNLELAEDEVHANLMWDYIEGVQDLWNNVWAHQKLQTEACNLKNSNKLGCCCTNSIAVALELTGVAAGVGYHNPKLARCDPQSLHTEATSK</sequence>
<name>A0A5B0PPN4_PUCGR</name>
<gene>
    <name evidence="1" type="ORF">PGTUg99_028506</name>
</gene>
<reference evidence="1 2" key="1">
    <citation type="submission" date="2019-05" db="EMBL/GenBank/DDBJ databases">
        <title>Emergence of the Ug99 lineage of the wheat stem rust pathogen through somatic hybridization.</title>
        <authorList>
            <person name="Li F."/>
            <person name="Upadhyaya N.M."/>
            <person name="Sperschneider J."/>
            <person name="Matny O."/>
            <person name="Nguyen-Phuc H."/>
            <person name="Mago R."/>
            <person name="Raley C."/>
            <person name="Miller M.E."/>
            <person name="Silverstein K.A.T."/>
            <person name="Henningsen E."/>
            <person name="Hirsch C.D."/>
            <person name="Visser B."/>
            <person name="Pretorius Z.A."/>
            <person name="Steffenson B.J."/>
            <person name="Schwessinger B."/>
            <person name="Dodds P.N."/>
            <person name="Figueroa M."/>
        </authorList>
    </citation>
    <scope>NUCLEOTIDE SEQUENCE [LARGE SCALE GENOMIC DNA]</scope>
    <source>
        <strain evidence="1 2">Ug99</strain>
    </source>
</reference>
<comment type="caution">
    <text evidence="1">The sequence shown here is derived from an EMBL/GenBank/DDBJ whole genome shotgun (WGS) entry which is preliminary data.</text>
</comment>
<organism evidence="1 2">
    <name type="scientific">Puccinia graminis f. sp. tritici</name>
    <dbReference type="NCBI Taxonomy" id="56615"/>
    <lineage>
        <taxon>Eukaryota</taxon>
        <taxon>Fungi</taxon>
        <taxon>Dikarya</taxon>
        <taxon>Basidiomycota</taxon>
        <taxon>Pucciniomycotina</taxon>
        <taxon>Pucciniomycetes</taxon>
        <taxon>Pucciniales</taxon>
        <taxon>Pucciniaceae</taxon>
        <taxon>Puccinia</taxon>
    </lineage>
</organism>
<evidence type="ECO:0000313" key="1">
    <source>
        <dbReference type="EMBL" id="KAA1102654.1"/>
    </source>
</evidence>
<dbReference type="EMBL" id="VDEP01000337">
    <property type="protein sequence ID" value="KAA1102654.1"/>
    <property type="molecule type" value="Genomic_DNA"/>
</dbReference>
<protein>
    <submittedName>
        <fullName evidence="1">Uncharacterized protein</fullName>
    </submittedName>
</protein>